<comment type="caution">
    <text evidence="2">The sequence shown here is derived from an EMBL/GenBank/DDBJ whole genome shotgun (WGS) entry which is preliminary data.</text>
</comment>
<feature type="chain" id="PRO_5031195153" description="Methylamine utilization protein" evidence="1">
    <location>
        <begin position="25"/>
        <end position="205"/>
    </location>
</feature>
<sequence>MRKKIFCLALFALGAPLFVSWASAPVGVQVRVVDERGVPVRDAVVELDPDGGWNGGAILFPWRAAMAQKDIAFTPGTLVVAKGTSVAFPNLDKVRHSVYSFSKAARFEIDLYGRDQTRSQQFPVEGTVALGCNIHDEMRGYIRVVDTPYAGKTDQNGIVRLTTVPAGGYQMTVWHARARAPGGEFRRSFRVSASQAMQTIKLSLR</sequence>
<reference evidence="2 3" key="1">
    <citation type="submission" date="2020-08" db="EMBL/GenBank/DDBJ databases">
        <title>Genomic Encyclopedia of Type Strains, Phase IV (KMG-IV): sequencing the most valuable type-strain genomes for metagenomic binning, comparative biology and taxonomic classification.</title>
        <authorList>
            <person name="Goeker M."/>
        </authorList>
    </citation>
    <scope>NUCLEOTIDE SEQUENCE [LARGE SCALE GENOMIC DNA]</scope>
    <source>
        <strain evidence="2 3">DSM 17328</strain>
    </source>
</reference>
<dbReference type="SUPFAM" id="SSF49503">
    <property type="entry name" value="Cupredoxins"/>
    <property type="match status" value="1"/>
</dbReference>
<dbReference type="Gene3D" id="2.60.40.420">
    <property type="entry name" value="Cupredoxins - blue copper proteins"/>
    <property type="match status" value="1"/>
</dbReference>
<accession>A0A7W7F6E7</accession>
<dbReference type="Proteomes" id="UP000566324">
    <property type="component" value="Unassembled WGS sequence"/>
</dbReference>
<dbReference type="InterPro" id="IPR008972">
    <property type="entry name" value="Cupredoxin"/>
</dbReference>
<evidence type="ECO:0008006" key="4">
    <source>
        <dbReference type="Google" id="ProtNLM"/>
    </source>
</evidence>
<dbReference type="RefSeq" id="WP_184066723.1">
    <property type="nucleotide sequence ID" value="NZ_JACHNZ010000011.1"/>
</dbReference>
<keyword evidence="3" id="KW-1185">Reference proteome</keyword>
<gene>
    <name evidence="2" type="ORF">GGQ98_001266</name>
</gene>
<organism evidence="2 3">
    <name type="scientific">Sphingosinicella soli</name>
    <dbReference type="NCBI Taxonomy" id="333708"/>
    <lineage>
        <taxon>Bacteria</taxon>
        <taxon>Pseudomonadati</taxon>
        <taxon>Pseudomonadota</taxon>
        <taxon>Alphaproteobacteria</taxon>
        <taxon>Sphingomonadales</taxon>
        <taxon>Sphingosinicellaceae</taxon>
        <taxon>Sphingosinicella</taxon>
    </lineage>
</organism>
<name>A0A7W7F6E7_9SPHN</name>
<proteinExistence type="predicted"/>
<feature type="signal peptide" evidence="1">
    <location>
        <begin position="1"/>
        <end position="24"/>
    </location>
</feature>
<protein>
    <recommendedName>
        <fullName evidence="4">Methylamine utilization protein</fullName>
    </recommendedName>
</protein>
<evidence type="ECO:0000313" key="3">
    <source>
        <dbReference type="Proteomes" id="UP000566324"/>
    </source>
</evidence>
<evidence type="ECO:0000313" key="2">
    <source>
        <dbReference type="EMBL" id="MBB4631654.1"/>
    </source>
</evidence>
<dbReference type="AlphaFoldDB" id="A0A7W7F6E7"/>
<dbReference type="EMBL" id="JACHNZ010000011">
    <property type="protein sequence ID" value="MBB4631654.1"/>
    <property type="molecule type" value="Genomic_DNA"/>
</dbReference>
<evidence type="ECO:0000256" key="1">
    <source>
        <dbReference type="SAM" id="SignalP"/>
    </source>
</evidence>
<keyword evidence="1" id="KW-0732">Signal</keyword>